<keyword evidence="8" id="KW-1185">Reference proteome</keyword>
<evidence type="ECO:0000259" key="6">
    <source>
        <dbReference type="PROSITE" id="PS51755"/>
    </source>
</evidence>
<dbReference type="GO" id="GO:0003677">
    <property type="term" value="F:DNA binding"/>
    <property type="evidence" value="ECO:0007669"/>
    <property type="project" value="UniProtKB-UniRule"/>
</dbReference>
<evidence type="ECO:0000313" key="8">
    <source>
        <dbReference type="Proteomes" id="UP000572680"/>
    </source>
</evidence>
<dbReference type="EMBL" id="JACJIA010000007">
    <property type="protein sequence ID" value="MBA8953689.1"/>
    <property type="molecule type" value="Genomic_DNA"/>
</dbReference>
<organism evidence="7 8">
    <name type="scientific">Actinomadura namibiensis</name>
    <dbReference type="NCBI Taxonomy" id="182080"/>
    <lineage>
        <taxon>Bacteria</taxon>
        <taxon>Bacillati</taxon>
        <taxon>Actinomycetota</taxon>
        <taxon>Actinomycetes</taxon>
        <taxon>Streptosporangiales</taxon>
        <taxon>Thermomonosporaceae</taxon>
        <taxon>Actinomadura</taxon>
    </lineage>
</organism>
<dbReference type="Gene3D" id="1.10.10.10">
    <property type="entry name" value="Winged helix-like DNA-binding domain superfamily/Winged helix DNA-binding domain"/>
    <property type="match status" value="1"/>
</dbReference>
<dbReference type="SUPFAM" id="SSF48452">
    <property type="entry name" value="TPR-like"/>
    <property type="match status" value="1"/>
</dbReference>
<dbReference type="AlphaFoldDB" id="A0A7W3LSV0"/>
<feature type="domain" description="OmpR/PhoB-type" evidence="6">
    <location>
        <begin position="1"/>
        <end position="95"/>
    </location>
</feature>
<name>A0A7W3LSV0_ACTNM</name>
<keyword evidence="2" id="KW-0805">Transcription regulation</keyword>
<dbReference type="PANTHER" id="PTHR35807:SF1">
    <property type="entry name" value="TRANSCRIPTIONAL REGULATOR REDD"/>
    <property type="match status" value="1"/>
</dbReference>
<dbReference type="RefSeq" id="WP_182845855.1">
    <property type="nucleotide sequence ID" value="NZ_BAAALP010000056.1"/>
</dbReference>
<evidence type="ECO:0000256" key="4">
    <source>
        <dbReference type="ARBA" id="ARBA00023163"/>
    </source>
</evidence>
<dbReference type="GO" id="GO:0006355">
    <property type="term" value="P:regulation of DNA-templated transcription"/>
    <property type="evidence" value="ECO:0007669"/>
    <property type="project" value="InterPro"/>
</dbReference>
<dbReference type="InterPro" id="IPR036388">
    <property type="entry name" value="WH-like_DNA-bd_sf"/>
</dbReference>
<evidence type="ECO:0000313" key="7">
    <source>
        <dbReference type="EMBL" id="MBA8953689.1"/>
    </source>
</evidence>
<dbReference type="InterPro" id="IPR005158">
    <property type="entry name" value="BTAD"/>
</dbReference>
<dbReference type="InterPro" id="IPR001867">
    <property type="entry name" value="OmpR/PhoB-type_DNA-bd"/>
</dbReference>
<dbReference type="CDD" id="cd15831">
    <property type="entry name" value="BTAD"/>
    <property type="match status" value="1"/>
</dbReference>
<comment type="similarity">
    <text evidence="1">Belongs to the AfsR/DnrI/RedD regulatory family.</text>
</comment>
<dbReference type="InterPro" id="IPR051677">
    <property type="entry name" value="AfsR-DnrI-RedD_regulator"/>
</dbReference>
<keyword evidence="4" id="KW-0804">Transcription</keyword>
<dbReference type="Proteomes" id="UP000572680">
    <property type="component" value="Unassembled WGS sequence"/>
</dbReference>
<feature type="DNA-binding region" description="OmpR/PhoB-type" evidence="5">
    <location>
        <begin position="1"/>
        <end position="95"/>
    </location>
</feature>
<gene>
    <name evidence="7" type="ORF">HNR61_005342</name>
</gene>
<dbReference type="InterPro" id="IPR011990">
    <property type="entry name" value="TPR-like_helical_dom_sf"/>
</dbReference>
<keyword evidence="3 5" id="KW-0238">DNA-binding</keyword>
<dbReference type="SMART" id="SM00862">
    <property type="entry name" value="Trans_reg_C"/>
    <property type="match status" value="1"/>
</dbReference>
<evidence type="ECO:0000256" key="5">
    <source>
        <dbReference type="PROSITE-ProRule" id="PRU01091"/>
    </source>
</evidence>
<evidence type="ECO:0000256" key="2">
    <source>
        <dbReference type="ARBA" id="ARBA00023015"/>
    </source>
</evidence>
<sequence length="313" mass="34383">MDDRRELAVSLLGPLEVRRGRTPVGLTAGRLRTLLAALALSAGDTVSVKRLALALWGEDFPANARRGVHTYVARLRRVLGPDAVRTMPDGYRLDADPDRIDVLRFRRLLAEAGRARGAAAERAALEEALALWRGPPFEDVDSDWLCASESACLLESYLGAVERRTDLDLAEGRHGEPVAELMELTARHPLRESLWGRLLVALGRCGRQAEALAHYERLRRHLVEELGTEPSAELRHLYDSLLHLGTLPGHQAPAVPERARRRVAVFAGHVVDLARAGGLAGADVGERFAGVCVVPDAAEGKRPFLAVFWKHRQ</sequence>
<reference evidence="7 8" key="1">
    <citation type="submission" date="2020-08" db="EMBL/GenBank/DDBJ databases">
        <title>Genomic Encyclopedia of Type Strains, Phase IV (KMG-IV): sequencing the most valuable type-strain genomes for metagenomic binning, comparative biology and taxonomic classification.</title>
        <authorList>
            <person name="Goeker M."/>
        </authorList>
    </citation>
    <scope>NUCLEOTIDE SEQUENCE [LARGE SCALE GENOMIC DNA]</scope>
    <source>
        <strain evidence="7 8">DSM 44197</strain>
    </source>
</reference>
<proteinExistence type="inferred from homology"/>
<dbReference type="Pfam" id="PF00486">
    <property type="entry name" value="Trans_reg_C"/>
    <property type="match status" value="1"/>
</dbReference>
<accession>A0A7W3LSV0</accession>
<dbReference type="PANTHER" id="PTHR35807">
    <property type="entry name" value="TRANSCRIPTIONAL REGULATOR REDD-RELATED"/>
    <property type="match status" value="1"/>
</dbReference>
<dbReference type="InterPro" id="IPR016032">
    <property type="entry name" value="Sig_transdc_resp-reg_C-effctor"/>
</dbReference>
<evidence type="ECO:0000256" key="1">
    <source>
        <dbReference type="ARBA" id="ARBA00005820"/>
    </source>
</evidence>
<dbReference type="SMART" id="SM01043">
    <property type="entry name" value="BTAD"/>
    <property type="match status" value="1"/>
</dbReference>
<dbReference type="GO" id="GO:0000160">
    <property type="term" value="P:phosphorelay signal transduction system"/>
    <property type="evidence" value="ECO:0007669"/>
    <property type="project" value="InterPro"/>
</dbReference>
<dbReference type="PROSITE" id="PS51755">
    <property type="entry name" value="OMPR_PHOB"/>
    <property type="match status" value="1"/>
</dbReference>
<dbReference type="Gene3D" id="1.25.40.10">
    <property type="entry name" value="Tetratricopeptide repeat domain"/>
    <property type="match status" value="1"/>
</dbReference>
<protein>
    <submittedName>
        <fullName evidence="7">DNA-binding SARP family transcriptional activator</fullName>
    </submittedName>
</protein>
<evidence type="ECO:0000256" key="3">
    <source>
        <dbReference type="ARBA" id="ARBA00023125"/>
    </source>
</evidence>
<dbReference type="Pfam" id="PF03704">
    <property type="entry name" value="BTAD"/>
    <property type="match status" value="1"/>
</dbReference>
<comment type="caution">
    <text evidence="7">The sequence shown here is derived from an EMBL/GenBank/DDBJ whole genome shotgun (WGS) entry which is preliminary data.</text>
</comment>
<dbReference type="SUPFAM" id="SSF46894">
    <property type="entry name" value="C-terminal effector domain of the bipartite response regulators"/>
    <property type="match status" value="1"/>
</dbReference>